<dbReference type="InterPro" id="IPR050179">
    <property type="entry name" value="Trans_hexapeptide_repeat"/>
</dbReference>
<dbReference type="InterPro" id="IPR011004">
    <property type="entry name" value="Trimer_LpxA-like_sf"/>
</dbReference>
<dbReference type="InterPro" id="IPR009081">
    <property type="entry name" value="PP-bd_ACP"/>
</dbReference>
<dbReference type="Pfam" id="PF00550">
    <property type="entry name" value="PP-binding"/>
    <property type="match status" value="1"/>
</dbReference>
<dbReference type="SUPFAM" id="SSF51161">
    <property type="entry name" value="Trimeric LpxA-like enzymes"/>
    <property type="match status" value="3"/>
</dbReference>
<organism evidence="4">
    <name type="scientific">uncultured Blastococcus sp</name>
    <dbReference type="NCBI Taxonomy" id="217144"/>
    <lineage>
        <taxon>Bacteria</taxon>
        <taxon>Bacillati</taxon>
        <taxon>Actinomycetota</taxon>
        <taxon>Actinomycetes</taxon>
        <taxon>Geodermatophilales</taxon>
        <taxon>Geodermatophilaceae</taxon>
        <taxon>Blastococcus</taxon>
        <taxon>environmental samples</taxon>
    </lineage>
</organism>
<feature type="transmembrane region" description="Helical" evidence="2">
    <location>
        <begin position="136"/>
        <end position="161"/>
    </location>
</feature>
<dbReference type="Gene3D" id="1.10.1200.10">
    <property type="entry name" value="ACP-like"/>
    <property type="match status" value="1"/>
</dbReference>
<accession>A0A6J4HZH1</accession>
<name>A0A6J4HZH1_9ACTN</name>
<feature type="transmembrane region" description="Helical" evidence="2">
    <location>
        <begin position="669"/>
        <end position="691"/>
    </location>
</feature>
<sequence length="903" mass="96754">MLGRVLGEAESLPAPAARPHVSANGSGDPAPDAESDLARVLAEVLDVDQVLVDGNFFDDLGADSMVMARFCARVRKRADLPSVSMKDVYQHPTIASLSASIAPIEHVRPPAPTGQPVAAAVRTAKPVDATARVGPLGYVLCGVLQFLAFLGYAYASAMVAVRGAEWIANGSGLIDNYLRAVVYGGAAFLGLCTLPVVVKWLLVGQWKRQEIRVWSLAYFRFWLVKTLVRMNPLVLLFAGSPLFVLYLRALGAKVGRGVAVFAHQVPVCTDLLTIGDGTVISKDALLPGYHAVDGVIRTGPITLGRDVFISESTVIDIETSMGDGAQLGHRSSLIAGQSVPAGESWHGSPGRRTDVNFRSVGPADCGTMRRVVYSVLQLITSLLLTVPLAIGGLALLLVAVPQLDELLTTGTLSLTSAELYWEALIASSVLLVGSLLVGLLLVTTVPRLLHLAVMPGRVHPLYGFHYSVHRAIVRTTNVKPLVKLFGDSSYIVNYLQWIGYHLAPVIQTGSNFGTGVKHENPHLSTVGTGTMVADGLSIMNAEYSSSSFRTSAVRIGAHNFLGNVIAYPAGARIGDNCLLATKVMVPIDGPIRENVGLLGSPAFEIPRTVYRDARFDGVASGQAASVEDRLRAKNRHNRHTVGLFLLVRWMDLFAVTLIALVGASHYDSLGAGAVAASSVVSLVFHVFWTVLVERASTGFRPLQPQLCSIHDITFWRHERYWKLVARPEYFNGTPFKNLMWRLLGVRIGRRVFDDGCSMPERTLVTVGDECTLNLGSALQAHSQEDGGFKSDRITIGAGVTVGVGAWVHYGVTMGDGSWVAPDSFLMKGEQVPPHARWGGNPAGELSDVPTAPHPPRHGPAVLNGAGVSVDSLLPAGARRRPTGRHRATERPTDRLSATGPRHG</sequence>
<keyword evidence="2" id="KW-0812">Transmembrane</keyword>
<dbReference type="InterPro" id="IPR012728">
    <property type="entry name" value="Pls/PosA_C"/>
</dbReference>
<gene>
    <name evidence="4" type="ORF">AVDCRST_MAG57-1429</name>
</gene>
<evidence type="ECO:0000256" key="1">
    <source>
        <dbReference type="SAM" id="MobiDB-lite"/>
    </source>
</evidence>
<keyword evidence="2" id="KW-1133">Transmembrane helix</keyword>
<protein>
    <submittedName>
        <fullName evidence="4">Polyketide synthase modules and related proteins</fullName>
    </submittedName>
</protein>
<evidence type="ECO:0000259" key="3">
    <source>
        <dbReference type="PROSITE" id="PS50075"/>
    </source>
</evidence>
<dbReference type="PROSITE" id="PS50075">
    <property type="entry name" value="CARRIER"/>
    <property type="match status" value="1"/>
</dbReference>
<feature type="region of interest" description="Disordered" evidence="1">
    <location>
        <begin position="10"/>
        <end position="34"/>
    </location>
</feature>
<feature type="domain" description="Carrier" evidence="3">
    <location>
        <begin position="28"/>
        <end position="105"/>
    </location>
</feature>
<dbReference type="AlphaFoldDB" id="A0A6J4HZH1"/>
<feature type="transmembrane region" description="Helical" evidence="2">
    <location>
        <begin position="378"/>
        <end position="399"/>
    </location>
</feature>
<dbReference type="PANTHER" id="PTHR43300">
    <property type="entry name" value="ACETYLTRANSFERASE"/>
    <property type="match status" value="1"/>
</dbReference>
<dbReference type="NCBIfam" id="TIGR02353">
    <property type="entry name" value="NRPS_term_dom"/>
    <property type="match status" value="1"/>
</dbReference>
<evidence type="ECO:0000313" key="4">
    <source>
        <dbReference type="EMBL" id="CAA9237367.1"/>
    </source>
</evidence>
<dbReference type="SUPFAM" id="SSF47336">
    <property type="entry name" value="ACP-like"/>
    <property type="match status" value="1"/>
</dbReference>
<keyword evidence="2" id="KW-0472">Membrane</keyword>
<dbReference type="EMBL" id="CADCTI010000123">
    <property type="protein sequence ID" value="CAA9237367.1"/>
    <property type="molecule type" value="Genomic_DNA"/>
</dbReference>
<dbReference type="PANTHER" id="PTHR43300:SF11">
    <property type="entry name" value="ACETYLTRANSFERASE RV3034C-RELATED"/>
    <property type="match status" value="1"/>
</dbReference>
<feature type="transmembrane region" description="Helical" evidence="2">
    <location>
        <begin position="641"/>
        <end position="663"/>
    </location>
</feature>
<dbReference type="InterPro" id="IPR036736">
    <property type="entry name" value="ACP-like_sf"/>
</dbReference>
<feature type="transmembrane region" description="Helical" evidence="2">
    <location>
        <begin position="181"/>
        <end position="202"/>
    </location>
</feature>
<proteinExistence type="predicted"/>
<feature type="transmembrane region" description="Helical" evidence="2">
    <location>
        <begin position="419"/>
        <end position="442"/>
    </location>
</feature>
<dbReference type="Gene3D" id="2.160.10.10">
    <property type="entry name" value="Hexapeptide repeat proteins"/>
    <property type="match status" value="2"/>
</dbReference>
<reference evidence="4" key="1">
    <citation type="submission" date="2020-02" db="EMBL/GenBank/DDBJ databases">
        <authorList>
            <person name="Meier V. D."/>
        </authorList>
    </citation>
    <scope>NUCLEOTIDE SEQUENCE</scope>
    <source>
        <strain evidence="4">AVDCRST_MAG57</strain>
    </source>
</reference>
<feature type="region of interest" description="Disordered" evidence="1">
    <location>
        <begin position="831"/>
        <end position="903"/>
    </location>
</feature>
<evidence type="ECO:0000256" key="2">
    <source>
        <dbReference type="SAM" id="Phobius"/>
    </source>
</evidence>